<dbReference type="SUPFAM" id="SSF69118">
    <property type="entry name" value="AhpD-like"/>
    <property type="match status" value="1"/>
</dbReference>
<evidence type="ECO:0000313" key="1">
    <source>
        <dbReference type="EMBL" id="SVA22683.1"/>
    </source>
</evidence>
<sequence length="45" mass="5145">MSRSPATLRDAMAMYLTIMFGKSDLSRAQREMLATVVSKVNHCYY</sequence>
<reference evidence="1" key="1">
    <citation type="submission" date="2018-05" db="EMBL/GenBank/DDBJ databases">
        <authorList>
            <person name="Lanie J.A."/>
            <person name="Ng W.-L."/>
            <person name="Kazmierczak K.M."/>
            <person name="Andrzejewski T.M."/>
            <person name="Davidsen T.M."/>
            <person name="Wayne K.J."/>
            <person name="Tettelin H."/>
            <person name="Glass J.I."/>
            <person name="Rusch D."/>
            <person name="Podicherti R."/>
            <person name="Tsui H.-C.T."/>
            <person name="Winkler M.E."/>
        </authorList>
    </citation>
    <scope>NUCLEOTIDE SEQUENCE</scope>
</reference>
<name>A0A381U7Y3_9ZZZZ</name>
<dbReference type="AlphaFoldDB" id="A0A381U7Y3"/>
<protein>
    <submittedName>
        <fullName evidence="1">Uncharacterized protein</fullName>
    </submittedName>
</protein>
<proteinExistence type="predicted"/>
<dbReference type="InterPro" id="IPR029032">
    <property type="entry name" value="AhpD-like"/>
</dbReference>
<organism evidence="1">
    <name type="scientific">marine metagenome</name>
    <dbReference type="NCBI Taxonomy" id="408172"/>
    <lineage>
        <taxon>unclassified sequences</taxon>
        <taxon>metagenomes</taxon>
        <taxon>ecological metagenomes</taxon>
    </lineage>
</organism>
<dbReference type="Gene3D" id="1.20.1290.10">
    <property type="entry name" value="AhpD-like"/>
    <property type="match status" value="1"/>
</dbReference>
<dbReference type="EMBL" id="UINC01005652">
    <property type="protein sequence ID" value="SVA22683.1"/>
    <property type="molecule type" value="Genomic_DNA"/>
</dbReference>
<gene>
    <name evidence="1" type="ORF">METZ01_LOCUS75537</name>
</gene>
<accession>A0A381U7Y3</accession>